<keyword evidence="6" id="KW-0408">Iron</keyword>
<organism evidence="10 11">
    <name type="scientific">Geodermatophilus telluris</name>
    <dbReference type="NCBI Taxonomy" id="1190417"/>
    <lineage>
        <taxon>Bacteria</taxon>
        <taxon>Bacillati</taxon>
        <taxon>Actinomycetota</taxon>
        <taxon>Actinomycetes</taxon>
        <taxon>Geodermatophilales</taxon>
        <taxon>Geodermatophilaceae</taxon>
        <taxon>Geodermatophilus</taxon>
    </lineage>
</organism>
<dbReference type="CDD" id="cd02766">
    <property type="entry name" value="MopB_3"/>
    <property type="match status" value="1"/>
</dbReference>
<dbReference type="InterPro" id="IPR050612">
    <property type="entry name" value="Prok_Mopterin_Oxidored"/>
</dbReference>
<dbReference type="SUPFAM" id="SSF53706">
    <property type="entry name" value="Formate dehydrogenase/DMSO reductase, domains 1-3"/>
    <property type="match status" value="1"/>
</dbReference>
<dbReference type="Pfam" id="PF04879">
    <property type="entry name" value="Molybdop_Fe4S4"/>
    <property type="match status" value="1"/>
</dbReference>
<evidence type="ECO:0000313" key="10">
    <source>
        <dbReference type="EMBL" id="SDD48926.1"/>
    </source>
</evidence>
<dbReference type="SMART" id="SM00926">
    <property type="entry name" value="Molybdop_Fe4S4"/>
    <property type="match status" value="1"/>
</dbReference>
<dbReference type="PANTHER" id="PTHR43742">
    <property type="entry name" value="TRIMETHYLAMINE-N-OXIDE REDUCTASE"/>
    <property type="match status" value="1"/>
</dbReference>
<dbReference type="GO" id="GO:0046872">
    <property type="term" value="F:metal ion binding"/>
    <property type="evidence" value="ECO:0007669"/>
    <property type="project" value="UniProtKB-KW"/>
</dbReference>
<dbReference type="Gene3D" id="3.40.228.10">
    <property type="entry name" value="Dimethylsulfoxide Reductase, domain 2"/>
    <property type="match status" value="1"/>
</dbReference>
<keyword evidence="11" id="KW-1185">Reference proteome</keyword>
<dbReference type="Proteomes" id="UP000199416">
    <property type="component" value="Unassembled WGS sequence"/>
</dbReference>
<dbReference type="PROSITE" id="PS51669">
    <property type="entry name" value="4FE4S_MOW_BIS_MGD"/>
    <property type="match status" value="1"/>
</dbReference>
<name>A0A1G6V7V7_9ACTN</name>
<evidence type="ECO:0000256" key="6">
    <source>
        <dbReference type="ARBA" id="ARBA00023004"/>
    </source>
</evidence>
<dbReference type="GO" id="GO:0043546">
    <property type="term" value="F:molybdopterin cofactor binding"/>
    <property type="evidence" value="ECO:0007669"/>
    <property type="project" value="InterPro"/>
</dbReference>
<feature type="compositionally biased region" description="Low complexity" evidence="8">
    <location>
        <begin position="26"/>
        <end position="39"/>
    </location>
</feature>
<comment type="similarity">
    <text evidence="2">Belongs to the prokaryotic molybdopterin-containing oxidoreductase family.</text>
</comment>
<dbReference type="Gene3D" id="3.40.50.740">
    <property type="match status" value="1"/>
</dbReference>
<dbReference type="Gene3D" id="2.20.25.90">
    <property type="entry name" value="ADC-like domains"/>
    <property type="match status" value="1"/>
</dbReference>
<gene>
    <name evidence="10" type="ORF">SAMN05660690_4347</name>
</gene>
<feature type="domain" description="4Fe-4S Mo/W bis-MGD-type" evidence="9">
    <location>
        <begin position="46"/>
        <end position="103"/>
    </location>
</feature>
<keyword evidence="3" id="KW-0500">Molybdenum</keyword>
<evidence type="ECO:0000256" key="1">
    <source>
        <dbReference type="ARBA" id="ARBA00001942"/>
    </source>
</evidence>
<dbReference type="GO" id="GO:0051536">
    <property type="term" value="F:iron-sulfur cluster binding"/>
    <property type="evidence" value="ECO:0007669"/>
    <property type="project" value="UniProtKB-KW"/>
</dbReference>
<dbReference type="Pfam" id="PF00384">
    <property type="entry name" value="Molybdopterin"/>
    <property type="match status" value="1"/>
</dbReference>
<dbReference type="STRING" id="1190417.SAMN05660690_4347"/>
<evidence type="ECO:0000256" key="2">
    <source>
        <dbReference type="ARBA" id="ARBA00010312"/>
    </source>
</evidence>
<dbReference type="Pfam" id="PF01568">
    <property type="entry name" value="Molydop_binding"/>
    <property type="match status" value="1"/>
</dbReference>
<dbReference type="InterPro" id="IPR006963">
    <property type="entry name" value="Mopterin_OxRdtase_4Fe-4S_dom"/>
</dbReference>
<keyword evidence="5" id="KW-0560">Oxidoreductase</keyword>
<sequence length="745" mass="80529">MWSILAPSDKSQGAVGHAGPRRAADTARTTAPPGAAMTTTEDRPATTTVRGACPHDCPDTCAMLVTVEDGRATAVRGDPEHPFTRGALCVKVNDYVDRVYSPKRVLHPLRRTGPKGSGEFTRVSWDEALDEIAGRFRESIERHGAETVMPVSYLGTEGVLNGLNVGDPFFNRLGATVTERTYCDSGACTAYTMTIGATAGVDPESLVHSRYIVVWACNVVSTNLHLWPVIAEAQRRGAKVVVIDPVRHQTAARADWHIPIRPGSDGALALALAHVIIGEGLTDEAYVRDHTVGFEEFAERVRQYTPEWAEGETGIPAEDIRTLAREYATSQPSMIRIGVAVERHAGGGQTVRTIACLPALVGAWRRVGGGLLQLPLWAFPVNWGALMHPELITPGTRVVNQYLLGQALTGELGLDPPVTALVVYNSNPLVVCPEQDKVAAGLAREDLFTVVSDQFLTDTARYADLVLPATTQLEQLDVMFSWGHLYVSLNTPAVAPLGEAVPNTELFRRLAARMGFTEPCFSRTDEEMVAEAFDWSAPQMAGITVESLRRTGWARLNLPSRDEYAPHAEGGFPTPSGKTELRSSLAEQAGNFVVPLFRQGSTEHQPGGTVDPLPHHVASREPADQRHPLYLISPKSHAYLNSSAGDMPAQQRVQGEQTVLLHPRDAAERGLADGQDVRVCNDRGSFVARLRVTDAVVSGVAVCPMGTWRRNSRAQATVNAVTPPGFADLGNAPTFSDTRVQVEPA</sequence>
<evidence type="ECO:0000256" key="5">
    <source>
        <dbReference type="ARBA" id="ARBA00023002"/>
    </source>
</evidence>
<evidence type="ECO:0000256" key="7">
    <source>
        <dbReference type="ARBA" id="ARBA00023014"/>
    </source>
</evidence>
<dbReference type="InterPro" id="IPR006656">
    <property type="entry name" value="Mopterin_OxRdtase"/>
</dbReference>
<evidence type="ECO:0000256" key="8">
    <source>
        <dbReference type="SAM" id="MobiDB-lite"/>
    </source>
</evidence>
<dbReference type="AlphaFoldDB" id="A0A1G6V7V7"/>
<accession>A0A1G6V7V7</accession>
<dbReference type="InterPro" id="IPR006655">
    <property type="entry name" value="Mopterin_OxRdtase_prok_CS"/>
</dbReference>
<dbReference type="SUPFAM" id="SSF50692">
    <property type="entry name" value="ADC-like"/>
    <property type="match status" value="1"/>
</dbReference>
<keyword evidence="4" id="KW-0479">Metal-binding</keyword>
<dbReference type="InterPro" id="IPR009010">
    <property type="entry name" value="Asp_de-COase-like_dom_sf"/>
</dbReference>
<dbReference type="GO" id="GO:0016491">
    <property type="term" value="F:oxidoreductase activity"/>
    <property type="evidence" value="ECO:0007669"/>
    <property type="project" value="UniProtKB-KW"/>
</dbReference>
<proteinExistence type="inferred from homology"/>
<dbReference type="Gene3D" id="2.40.40.20">
    <property type="match status" value="1"/>
</dbReference>
<dbReference type="PROSITE" id="PS00490">
    <property type="entry name" value="MOLYBDOPTERIN_PROK_2"/>
    <property type="match status" value="1"/>
</dbReference>
<evidence type="ECO:0000259" key="9">
    <source>
        <dbReference type="PROSITE" id="PS51669"/>
    </source>
</evidence>
<protein>
    <submittedName>
        <fullName evidence="10">Anaerobic selenocysteine-containing dehydrogenase</fullName>
    </submittedName>
</protein>
<comment type="cofactor">
    <cofactor evidence="1">
        <name>Mo-bis(molybdopterin guanine dinucleotide)</name>
        <dbReference type="ChEBI" id="CHEBI:60539"/>
    </cofactor>
</comment>
<dbReference type="PANTHER" id="PTHR43742:SF6">
    <property type="entry name" value="OXIDOREDUCTASE YYAE-RELATED"/>
    <property type="match status" value="1"/>
</dbReference>
<dbReference type="InterPro" id="IPR006657">
    <property type="entry name" value="MoPterin_dinucl-bd_dom"/>
</dbReference>
<evidence type="ECO:0000256" key="4">
    <source>
        <dbReference type="ARBA" id="ARBA00022723"/>
    </source>
</evidence>
<evidence type="ECO:0000256" key="3">
    <source>
        <dbReference type="ARBA" id="ARBA00022505"/>
    </source>
</evidence>
<feature type="region of interest" description="Disordered" evidence="8">
    <location>
        <begin position="1"/>
        <end position="48"/>
    </location>
</feature>
<keyword evidence="7" id="KW-0411">Iron-sulfur</keyword>
<dbReference type="EMBL" id="FMZF01000008">
    <property type="protein sequence ID" value="SDD48926.1"/>
    <property type="molecule type" value="Genomic_DNA"/>
</dbReference>
<reference evidence="11" key="1">
    <citation type="submission" date="2016-10" db="EMBL/GenBank/DDBJ databases">
        <authorList>
            <person name="Varghese N."/>
            <person name="Submissions S."/>
        </authorList>
    </citation>
    <scope>NUCLEOTIDE SEQUENCE [LARGE SCALE GENOMIC DNA]</scope>
    <source>
        <strain evidence="11">DSM 45421</strain>
    </source>
</reference>
<evidence type="ECO:0000313" key="11">
    <source>
        <dbReference type="Proteomes" id="UP000199416"/>
    </source>
</evidence>
<dbReference type="Gene3D" id="3.30.2070.10">
    <property type="entry name" value="Formate dehydrogenase/DMSO reductase"/>
    <property type="match status" value="1"/>
</dbReference>